<evidence type="ECO:0000313" key="14">
    <source>
        <dbReference type="EMBL" id="GAV04874.1"/>
    </source>
</evidence>
<comment type="similarity">
    <text evidence="3">Belongs to the glutaminyl-peptide cyclotransferase family.</text>
</comment>
<comment type="catalytic activity">
    <reaction evidence="1">
        <text>N-terminal L-glutaminyl-[peptide] = N-terminal 5-oxo-L-prolyl-[peptide] + NH4(+)</text>
        <dbReference type="Rhea" id="RHEA:23652"/>
        <dbReference type="Rhea" id="RHEA-COMP:11736"/>
        <dbReference type="Rhea" id="RHEA-COMP:11846"/>
        <dbReference type="ChEBI" id="CHEBI:28938"/>
        <dbReference type="ChEBI" id="CHEBI:64722"/>
        <dbReference type="ChEBI" id="CHEBI:87215"/>
        <dbReference type="EC" id="2.3.2.5"/>
    </reaction>
</comment>
<dbReference type="EC" id="2.3.2.5" evidence="4"/>
<organism evidence="14 15">
    <name type="scientific">Ramazzottius varieornatus</name>
    <name type="common">Water bear</name>
    <name type="synonym">Tardigrade</name>
    <dbReference type="NCBI Taxonomy" id="947166"/>
    <lineage>
        <taxon>Eukaryota</taxon>
        <taxon>Metazoa</taxon>
        <taxon>Ecdysozoa</taxon>
        <taxon>Tardigrada</taxon>
        <taxon>Eutardigrada</taxon>
        <taxon>Parachela</taxon>
        <taxon>Hypsibioidea</taxon>
        <taxon>Ramazzottiidae</taxon>
        <taxon>Ramazzottius</taxon>
    </lineage>
</organism>
<keyword evidence="10" id="KW-1015">Disulfide bond</keyword>
<protein>
    <recommendedName>
        <fullName evidence="5">Glutaminyl-peptide cyclotransferase</fullName>
        <ecNumber evidence="4">2.3.2.5</ecNumber>
    </recommendedName>
</protein>
<accession>A0A1D1W0M7</accession>
<keyword evidence="9" id="KW-0862">Zinc</keyword>
<keyword evidence="15" id="KW-1185">Reference proteome</keyword>
<evidence type="ECO:0000256" key="11">
    <source>
        <dbReference type="ARBA" id="ARBA00023315"/>
    </source>
</evidence>
<evidence type="ECO:0000256" key="1">
    <source>
        <dbReference type="ARBA" id="ARBA00000001"/>
    </source>
</evidence>
<dbReference type="STRING" id="947166.A0A1D1W0M7"/>
<evidence type="ECO:0000256" key="10">
    <source>
        <dbReference type="ARBA" id="ARBA00023157"/>
    </source>
</evidence>
<dbReference type="AlphaFoldDB" id="A0A1D1W0M7"/>
<gene>
    <name evidence="14" type="primary">RvY_15082-1</name>
    <name evidence="14" type="synonym">RvY_15082.1</name>
    <name evidence="14" type="ORF">RvY_15082</name>
</gene>
<feature type="signal peptide" evidence="12">
    <location>
        <begin position="1"/>
        <end position="23"/>
    </location>
</feature>
<keyword evidence="8" id="KW-0479">Metal-binding</keyword>
<evidence type="ECO:0000256" key="8">
    <source>
        <dbReference type="ARBA" id="ARBA00022723"/>
    </source>
</evidence>
<evidence type="ECO:0000256" key="5">
    <source>
        <dbReference type="ARBA" id="ARBA00016861"/>
    </source>
</evidence>
<dbReference type="GO" id="GO:0016603">
    <property type="term" value="F:glutaminyl-peptide cyclotransferase activity"/>
    <property type="evidence" value="ECO:0007669"/>
    <property type="project" value="UniProtKB-EC"/>
</dbReference>
<evidence type="ECO:0000256" key="12">
    <source>
        <dbReference type="SAM" id="SignalP"/>
    </source>
</evidence>
<dbReference type="GO" id="GO:0008270">
    <property type="term" value="F:zinc ion binding"/>
    <property type="evidence" value="ECO:0007669"/>
    <property type="project" value="TreeGrafter"/>
</dbReference>
<dbReference type="PANTHER" id="PTHR12283">
    <property type="entry name" value="GLUTAMINYL-PEPTIDE CYCLOTRANSFERASE"/>
    <property type="match status" value="1"/>
</dbReference>
<sequence length="401" mass="45819">MTLTNMWFSLRLVFFVLEWPALAKSSKHNSFKADDAMQMYYMALAMDLDMPSTVKPLPGPEVQADAPGRSLPNFTTLTSPQRKTLNDLSDRNRFMDTVKAIAIPRASGTPGNLKVQQHIVRSMENLCYDVELDTFEADLPGNLTSQQMTNIIATLNPDAPRRLVLACHFDSKYDKKGAFVGAIDSAVPCAMMIDLAHTLNPYINCTPVRNKNLTLQMIFFDGEEAFVKWSANDSLYGSRNLAVKMDTQMKDLNRNVTELDKIDVMVLLDLIGSKETQFRRFYYSAKYHFEHLANIEKELTVSNDIKEWDNQTKAGVDMEEKEVIKEKVYFDTTPLPAGLWIDDDYRPFMEKGVKVLHLISYPFPAVWHKQSDTVANIHYDTVDDLNKIFRIYVCEYLGCQI</sequence>
<dbReference type="CDD" id="cd03880">
    <property type="entry name" value="M28_QC_like"/>
    <property type="match status" value="1"/>
</dbReference>
<dbReference type="Gene3D" id="3.40.630.10">
    <property type="entry name" value="Zn peptidases"/>
    <property type="match status" value="1"/>
</dbReference>
<dbReference type="Proteomes" id="UP000186922">
    <property type="component" value="Unassembled WGS sequence"/>
</dbReference>
<evidence type="ECO:0000256" key="7">
    <source>
        <dbReference type="ARBA" id="ARBA00022679"/>
    </source>
</evidence>
<evidence type="ECO:0000259" key="13">
    <source>
        <dbReference type="Pfam" id="PF04389"/>
    </source>
</evidence>
<dbReference type="InterPro" id="IPR037457">
    <property type="entry name" value="M28_QC"/>
</dbReference>
<keyword evidence="7" id="KW-0808">Transferase</keyword>
<evidence type="ECO:0000256" key="4">
    <source>
        <dbReference type="ARBA" id="ARBA00012012"/>
    </source>
</evidence>
<comment type="subcellular location">
    <subcellularLocation>
        <location evidence="2">Secreted</location>
    </subcellularLocation>
</comment>
<reference evidence="14 15" key="1">
    <citation type="journal article" date="2016" name="Nat. Commun.">
        <title>Extremotolerant tardigrade genome and improved radiotolerance of human cultured cells by tardigrade-unique protein.</title>
        <authorList>
            <person name="Hashimoto T."/>
            <person name="Horikawa D.D."/>
            <person name="Saito Y."/>
            <person name="Kuwahara H."/>
            <person name="Kozuka-Hata H."/>
            <person name="Shin-I T."/>
            <person name="Minakuchi Y."/>
            <person name="Ohishi K."/>
            <person name="Motoyama A."/>
            <person name="Aizu T."/>
            <person name="Enomoto A."/>
            <person name="Kondo K."/>
            <person name="Tanaka S."/>
            <person name="Hara Y."/>
            <person name="Koshikawa S."/>
            <person name="Sagara H."/>
            <person name="Miura T."/>
            <person name="Yokobori S."/>
            <person name="Miyagawa K."/>
            <person name="Suzuki Y."/>
            <person name="Kubo T."/>
            <person name="Oyama M."/>
            <person name="Kohara Y."/>
            <person name="Fujiyama A."/>
            <person name="Arakawa K."/>
            <person name="Katayama T."/>
            <person name="Toyoda A."/>
            <person name="Kunieda T."/>
        </authorList>
    </citation>
    <scope>NUCLEOTIDE SEQUENCE [LARGE SCALE GENOMIC DNA]</scope>
    <source>
        <strain evidence="14 15">YOKOZUNA-1</strain>
    </source>
</reference>
<evidence type="ECO:0000256" key="3">
    <source>
        <dbReference type="ARBA" id="ARBA00006014"/>
    </source>
</evidence>
<dbReference type="OrthoDB" id="3907302at2759"/>
<keyword evidence="11" id="KW-0012">Acyltransferase</keyword>
<evidence type="ECO:0000256" key="9">
    <source>
        <dbReference type="ARBA" id="ARBA00022833"/>
    </source>
</evidence>
<comment type="caution">
    <text evidence="14">The sequence shown here is derived from an EMBL/GenBank/DDBJ whole genome shotgun (WGS) entry which is preliminary data.</text>
</comment>
<dbReference type="GO" id="GO:0005576">
    <property type="term" value="C:extracellular region"/>
    <property type="evidence" value="ECO:0007669"/>
    <property type="project" value="UniProtKB-SubCell"/>
</dbReference>
<evidence type="ECO:0000256" key="2">
    <source>
        <dbReference type="ARBA" id="ARBA00004613"/>
    </source>
</evidence>
<dbReference type="InterPro" id="IPR007484">
    <property type="entry name" value="Peptidase_M28"/>
</dbReference>
<name>A0A1D1W0M7_RAMVA</name>
<keyword evidence="12" id="KW-0732">Signal</keyword>
<dbReference type="InterPro" id="IPR040234">
    <property type="entry name" value="QC/QCL"/>
</dbReference>
<evidence type="ECO:0000256" key="6">
    <source>
        <dbReference type="ARBA" id="ARBA00022525"/>
    </source>
</evidence>
<feature type="chain" id="PRO_5008899079" description="Glutaminyl-peptide cyclotransferase" evidence="12">
    <location>
        <begin position="24"/>
        <end position="401"/>
    </location>
</feature>
<proteinExistence type="inferred from homology"/>
<dbReference type="EMBL" id="BDGG01000011">
    <property type="protein sequence ID" value="GAV04874.1"/>
    <property type="molecule type" value="Genomic_DNA"/>
</dbReference>
<dbReference type="Pfam" id="PF04389">
    <property type="entry name" value="Peptidase_M28"/>
    <property type="match status" value="1"/>
</dbReference>
<feature type="domain" description="Peptidase M28" evidence="13">
    <location>
        <begin position="150"/>
        <end position="390"/>
    </location>
</feature>
<dbReference type="FunFam" id="3.40.630.10:FF:000029">
    <property type="entry name" value="Glutaminyl-peptide cyclotransferase"/>
    <property type="match status" value="1"/>
</dbReference>
<dbReference type="SUPFAM" id="SSF53187">
    <property type="entry name" value="Zn-dependent exopeptidases"/>
    <property type="match status" value="1"/>
</dbReference>
<dbReference type="PANTHER" id="PTHR12283:SF6">
    <property type="entry name" value="GLUTAMINYL-PEPTIDE CYCLOTRANSFERASE-RELATED"/>
    <property type="match status" value="1"/>
</dbReference>
<evidence type="ECO:0000313" key="15">
    <source>
        <dbReference type="Proteomes" id="UP000186922"/>
    </source>
</evidence>
<keyword evidence="6" id="KW-0964">Secreted</keyword>